<keyword evidence="10" id="KW-0564">Palmitate</keyword>
<keyword evidence="6" id="KW-0560">Oxidoreductase</keyword>
<dbReference type="GO" id="GO:0004602">
    <property type="term" value="F:glutathione peroxidase activity"/>
    <property type="evidence" value="ECO:0007669"/>
    <property type="project" value="TreeGrafter"/>
</dbReference>
<evidence type="ECO:0000313" key="22">
    <source>
        <dbReference type="EMBL" id="ORY50930.1"/>
    </source>
</evidence>
<accession>A0A1Y2CV41</accession>
<evidence type="ECO:0000256" key="2">
    <source>
        <dbReference type="ARBA" id="ARBA00022679"/>
    </source>
</evidence>
<dbReference type="InterPro" id="IPR023352">
    <property type="entry name" value="MAPEG-like_dom_sf"/>
</dbReference>
<dbReference type="OrthoDB" id="410651at2759"/>
<evidence type="ECO:0000256" key="14">
    <source>
        <dbReference type="ARBA" id="ARBA00037916"/>
    </source>
</evidence>
<dbReference type="FunFam" id="1.20.120.550:FF:000004">
    <property type="entry name" value="Microsomal glutathione S-transferase 3"/>
    <property type="match status" value="1"/>
</dbReference>
<comment type="caution">
    <text evidence="22">The sequence shown here is derived from an EMBL/GenBank/DDBJ whole genome shotgun (WGS) entry which is preliminary data.</text>
</comment>
<keyword evidence="4" id="KW-1000">Mitochondrion outer membrane</keyword>
<evidence type="ECO:0000256" key="1">
    <source>
        <dbReference type="ARBA" id="ARBA00004374"/>
    </source>
</evidence>
<evidence type="ECO:0000256" key="20">
    <source>
        <dbReference type="ARBA" id="ARBA00076908"/>
    </source>
</evidence>
<comment type="catalytic activity">
    <reaction evidence="16">
        <text>leukotriene C4 = leukotriene A4 + glutathione</text>
        <dbReference type="Rhea" id="RHEA:17617"/>
        <dbReference type="ChEBI" id="CHEBI:57463"/>
        <dbReference type="ChEBI" id="CHEBI:57925"/>
        <dbReference type="ChEBI" id="CHEBI:57973"/>
        <dbReference type="EC" id="4.4.1.20"/>
    </reaction>
    <physiologicalReaction direction="right-to-left" evidence="16">
        <dbReference type="Rhea" id="RHEA:17619"/>
    </physiologicalReaction>
</comment>
<reference evidence="22 23" key="1">
    <citation type="submission" date="2016-07" db="EMBL/GenBank/DDBJ databases">
        <title>Pervasive Adenine N6-methylation of Active Genes in Fungi.</title>
        <authorList>
            <consortium name="DOE Joint Genome Institute"/>
            <person name="Mondo S.J."/>
            <person name="Dannebaum R.O."/>
            <person name="Kuo R.C."/>
            <person name="Labutti K."/>
            <person name="Haridas S."/>
            <person name="Kuo A."/>
            <person name="Salamov A."/>
            <person name="Ahrendt S.R."/>
            <person name="Lipzen A."/>
            <person name="Sullivan W."/>
            <person name="Andreopoulos W.B."/>
            <person name="Clum A."/>
            <person name="Lindquist E."/>
            <person name="Daum C."/>
            <person name="Ramamoorthy G.K."/>
            <person name="Gryganskyi A."/>
            <person name="Culley D."/>
            <person name="Magnuson J.K."/>
            <person name="James T.Y."/>
            <person name="O'Malley M.A."/>
            <person name="Stajich J.E."/>
            <person name="Spatafora J.W."/>
            <person name="Visel A."/>
            <person name="Grigoriev I.V."/>
        </authorList>
    </citation>
    <scope>NUCLEOTIDE SEQUENCE [LARGE SCALE GENOMIC DNA]</scope>
    <source>
        <strain evidence="22 23">JEL800</strain>
    </source>
</reference>
<keyword evidence="8" id="KW-0496">Mitochondrion</keyword>
<protein>
    <recommendedName>
        <fullName evidence="18">Glutathione S-transferase 3, mitochondrial</fullName>
        <ecNumber evidence="15">4.4.1.20</ecNumber>
    </recommendedName>
    <alternativeName>
        <fullName evidence="19">Glutathione peroxidase MGST3</fullName>
    </alternativeName>
    <alternativeName>
        <fullName evidence="20">LTC4 synthase MGST3</fullName>
    </alternativeName>
</protein>
<comment type="catalytic activity">
    <reaction evidence="17">
        <text>15-deoxy-Delta(12,14)-prostaglandin J2 + glutathione = 15-deoxy-Delta(12,14)-prostaglandin J2-S-(R)-glutathione</text>
        <dbReference type="Rhea" id="RHEA:75963"/>
        <dbReference type="ChEBI" id="CHEBI:57925"/>
        <dbReference type="ChEBI" id="CHEBI:85236"/>
        <dbReference type="ChEBI" id="CHEBI:194498"/>
    </reaction>
    <physiologicalReaction direction="left-to-right" evidence="17">
        <dbReference type="Rhea" id="RHEA:75964"/>
    </physiologicalReaction>
</comment>
<dbReference type="GO" id="GO:0004364">
    <property type="term" value="F:glutathione transferase activity"/>
    <property type="evidence" value="ECO:0007669"/>
    <property type="project" value="TreeGrafter"/>
</dbReference>
<comment type="subcellular location">
    <subcellularLocation>
        <location evidence="1">Mitochondrion outer membrane</location>
        <topology evidence="1">Multi-pass membrane protein</topology>
    </subcellularLocation>
</comment>
<evidence type="ECO:0000256" key="19">
    <source>
        <dbReference type="ARBA" id="ARBA00075145"/>
    </source>
</evidence>
<evidence type="ECO:0000256" key="15">
    <source>
        <dbReference type="ARBA" id="ARBA00039056"/>
    </source>
</evidence>
<keyword evidence="5 21" id="KW-1133">Transmembrane helix</keyword>
<dbReference type="GO" id="GO:0004464">
    <property type="term" value="F:leukotriene-C4 synthase activity"/>
    <property type="evidence" value="ECO:0007669"/>
    <property type="project" value="UniProtKB-EC"/>
</dbReference>
<keyword evidence="7" id="KW-0443">Lipid metabolism</keyword>
<dbReference type="STRING" id="329046.A0A1Y2CV41"/>
<keyword evidence="9 21" id="KW-0472">Membrane</keyword>
<feature type="transmembrane region" description="Helical" evidence="21">
    <location>
        <begin position="124"/>
        <end position="153"/>
    </location>
</feature>
<feature type="transmembrane region" description="Helical" evidence="21">
    <location>
        <begin position="12"/>
        <end position="29"/>
    </location>
</feature>
<evidence type="ECO:0000256" key="5">
    <source>
        <dbReference type="ARBA" id="ARBA00022989"/>
    </source>
</evidence>
<dbReference type="GO" id="GO:0006629">
    <property type="term" value="P:lipid metabolic process"/>
    <property type="evidence" value="ECO:0007669"/>
    <property type="project" value="UniProtKB-KW"/>
</dbReference>
<keyword evidence="2" id="KW-0808">Transferase</keyword>
<evidence type="ECO:0000256" key="16">
    <source>
        <dbReference type="ARBA" id="ARBA00049298"/>
    </source>
</evidence>
<evidence type="ECO:0000256" key="21">
    <source>
        <dbReference type="SAM" id="Phobius"/>
    </source>
</evidence>
<proteinExistence type="predicted"/>
<evidence type="ECO:0000256" key="13">
    <source>
        <dbReference type="ARBA" id="ARBA00037884"/>
    </source>
</evidence>
<evidence type="ECO:0000256" key="4">
    <source>
        <dbReference type="ARBA" id="ARBA00022787"/>
    </source>
</evidence>
<comment type="pathway">
    <text evidence="13">Lipid metabolism; leukotriene C4 biosynthesis.</text>
</comment>
<keyword evidence="11" id="KW-0456">Lyase</keyword>
<dbReference type="PANTHER" id="PTHR10250:SF26">
    <property type="entry name" value="GLUTATHIONE S-TRANSFERASE 3, MITOCHONDRIAL"/>
    <property type="match status" value="1"/>
</dbReference>
<feature type="transmembrane region" description="Helical" evidence="21">
    <location>
        <begin position="79"/>
        <end position="104"/>
    </location>
</feature>
<keyword evidence="12" id="KW-0449">Lipoprotein</keyword>
<dbReference type="InterPro" id="IPR050997">
    <property type="entry name" value="MAPEG"/>
</dbReference>
<dbReference type="InterPro" id="IPR001129">
    <property type="entry name" value="Membr-assoc_MAPEG"/>
</dbReference>
<dbReference type="EMBL" id="MCGO01000006">
    <property type="protein sequence ID" value="ORY50930.1"/>
    <property type="molecule type" value="Genomic_DNA"/>
</dbReference>
<evidence type="ECO:0000256" key="10">
    <source>
        <dbReference type="ARBA" id="ARBA00023139"/>
    </source>
</evidence>
<gene>
    <name evidence="22" type="ORF">BCR33DRAFT_846599</name>
</gene>
<evidence type="ECO:0000256" key="18">
    <source>
        <dbReference type="ARBA" id="ARBA00069748"/>
    </source>
</evidence>
<evidence type="ECO:0000256" key="8">
    <source>
        <dbReference type="ARBA" id="ARBA00023128"/>
    </source>
</evidence>
<evidence type="ECO:0000256" key="3">
    <source>
        <dbReference type="ARBA" id="ARBA00022692"/>
    </source>
</evidence>
<dbReference type="PANTHER" id="PTHR10250">
    <property type="entry name" value="MICROSOMAL GLUTATHIONE S-TRANSFERASE"/>
    <property type="match status" value="1"/>
</dbReference>
<name>A0A1Y2CV41_9FUNG</name>
<dbReference type="Proteomes" id="UP000193642">
    <property type="component" value="Unassembled WGS sequence"/>
</dbReference>
<keyword evidence="23" id="KW-1185">Reference proteome</keyword>
<dbReference type="GO" id="GO:0005741">
    <property type="term" value="C:mitochondrial outer membrane"/>
    <property type="evidence" value="ECO:0007669"/>
    <property type="project" value="UniProtKB-SubCell"/>
</dbReference>
<evidence type="ECO:0000256" key="6">
    <source>
        <dbReference type="ARBA" id="ARBA00023002"/>
    </source>
</evidence>
<evidence type="ECO:0000256" key="7">
    <source>
        <dbReference type="ARBA" id="ARBA00023098"/>
    </source>
</evidence>
<organism evidence="22 23">
    <name type="scientific">Rhizoclosmatium globosum</name>
    <dbReference type="NCBI Taxonomy" id="329046"/>
    <lineage>
        <taxon>Eukaryota</taxon>
        <taxon>Fungi</taxon>
        <taxon>Fungi incertae sedis</taxon>
        <taxon>Chytridiomycota</taxon>
        <taxon>Chytridiomycota incertae sedis</taxon>
        <taxon>Chytridiomycetes</taxon>
        <taxon>Chytridiales</taxon>
        <taxon>Chytriomycetaceae</taxon>
        <taxon>Rhizoclosmatium</taxon>
    </lineage>
</organism>
<dbReference type="AlphaFoldDB" id="A0A1Y2CV41"/>
<dbReference type="SUPFAM" id="SSF161084">
    <property type="entry name" value="MAPEG domain-like"/>
    <property type="match status" value="1"/>
</dbReference>
<evidence type="ECO:0000256" key="9">
    <source>
        <dbReference type="ARBA" id="ARBA00023136"/>
    </source>
</evidence>
<dbReference type="GO" id="GO:0005635">
    <property type="term" value="C:nuclear envelope"/>
    <property type="evidence" value="ECO:0007669"/>
    <property type="project" value="TreeGrafter"/>
</dbReference>
<evidence type="ECO:0000313" key="23">
    <source>
        <dbReference type="Proteomes" id="UP000193642"/>
    </source>
</evidence>
<evidence type="ECO:0000256" key="17">
    <source>
        <dbReference type="ARBA" id="ARBA00051411"/>
    </source>
</evidence>
<dbReference type="Gene3D" id="1.20.120.550">
    <property type="entry name" value="Membrane associated eicosanoid/glutathione metabolism-like domain"/>
    <property type="match status" value="1"/>
</dbReference>
<evidence type="ECO:0000256" key="11">
    <source>
        <dbReference type="ARBA" id="ARBA00023239"/>
    </source>
</evidence>
<dbReference type="Pfam" id="PF01124">
    <property type="entry name" value="MAPEG"/>
    <property type="match status" value="1"/>
</dbReference>
<keyword evidence="3 21" id="KW-0812">Transmembrane</keyword>
<sequence length="176" mass="19328">MPGLITLLPEFGYVIAVGTLSTIFPVILGSQVGAARKRAGVPYPHMYATQLECANDKNKLVFNCYQRAHQNFLENYPQFLFLLTVSGIKYPVIASVAGVTWVVGRMLYASNYQSGDPSKRNGGVAWIHLASLLTLIVLGVSTGVSLSWAALLIDFVMMIDTQNIQVQRQLINYSVT</sequence>
<evidence type="ECO:0000256" key="12">
    <source>
        <dbReference type="ARBA" id="ARBA00023288"/>
    </source>
</evidence>
<dbReference type="EC" id="4.4.1.20" evidence="15"/>
<dbReference type="GO" id="GO:0005783">
    <property type="term" value="C:endoplasmic reticulum"/>
    <property type="evidence" value="ECO:0007669"/>
    <property type="project" value="TreeGrafter"/>
</dbReference>
<comment type="pathway">
    <text evidence="14">Lipid metabolism; arachidonate metabolism.</text>
</comment>